<dbReference type="AlphaFoldDB" id="A0A812TH07"/>
<dbReference type="SUPFAM" id="SSF56399">
    <property type="entry name" value="ADP-ribosylation"/>
    <property type="match status" value="1"/>
</dbReference>
<protein>
    <recommendedName>
        <fullName evidence="4">Poly [ADP-ribose] polymerase</fullName>
        <shortName evidence="4">PARP</shortName>
        <ecNumber evidence="4">2.4.2.-</ecNumber>
    </recommendedName>
</protein>
<keyword evidence="11" id="KW-1185">Reference proteome</keyword>
<dbReference type="OrthoDB" id="4772757at2759"/>
<feature type="coiled-coil region" evidence="5">
    <location>
        <begin position="58"/>
        <end position="119"/>
    </location>
</feature>
<evidence type="ECO:0000313" key="10">
    <source>
        <dbReference type="EMBL" id="CAE7520778.1"/>
    </source>
</evidence>
<dbReference type="SMART" id="SM00678">
    <property type="entry name" value="WWE"/>
    <property type="match status" value="1"/>
</dbReference>
<name>A0A812TH07_9DINO</name>
<dbReference type="EMBL" id="CAJNDS010002546">
    <property type="protein sequence ID" value="CAE7520778.1"/>
    <property type="molecule type" value="Genomic_DNA"/>
</dbReference>
<feature type="domain" description="PARP catalytic" evidence="9">
    <location>
        <begin position="358"/>
        <end position="613"/>
    </location>
</feature>
<organism evidence="10 11">
    <name type="scientific">Symbiodinium natans</name>
    <dbReference type="NCBI Taxonomy" id="878477"/>
    <lineage>
        <taxon>Eukaryota</taxon>
        <taxon>Sar</taxon>
        <taxon>Alveolata</taxon>
        <taxon>Dinophyceae</taxon>
        <taxon>Suessiales</taxon>
        <taxon>Symbiodiniaceae</taxon>
        <taxon>Symbiodinium</taxon>
    </lineage>
</organism>
<dbReference type="Gene3D" id="3.90.228.10">
    <property type="match status" value="1"/>
</dbReference>
<feature type="signal peptide" evidence="7">
    <location>
        <begin position="1"/>
        <end position="19"/>
    </location>
</feature>
<feature type="compositionally biased region" description="Basic and acidic residues" evidence="6">
    <location>
        <begin position="553"/>
        <end position="568"/>
    </location>
</feature>
<comment type="similarity">
    <text evidence="3">Belongs to the ARTD/PARP family.</text>
</comment>
<keyword evidence="5" id="KW-0175">Coiled coil</keyword>
<feature type="chain" id="PRO_5032719056" description="Poly [ADP-ribose] polymerase" evidence="7">
    <location>
        <begin position="20"/>
        <end position="681"/>
    </location>
</feature>
<dbReference type="SUPFAM" id="SSF117839">
    <property type="entry name" value="WWE domain"/>
    <property type="match status" value="1"/>
</dbReference>
<evidence type="ECO:0000256" key="6">
    <source>
        <dbReference type="SAM" id="MobiDB-lite"/>
    </source>
</evidence>
<feature type="region of interest" description="Disordered" evidence="6">
    <location>
        <begin position="549"/>
        <end position="570"/>
    </location>
</feature>
<comment type="subcellular location">
    <subcellularLocation>
        <location evidence="1">Nucleus</location>
    </subcellularLocation>
</comment>
<dbReference type="GO" id="GO:0003950">
    <property type="term" value="F:NAD+ poly-ADP-ribosyltransferase activity"/>
    <property type="evidence" value="ECO:0007669"/>
    <property type="project" value="UniProtKB-UniRule"/>
</dbReference>
<dbReference type="GO" id="GO:0008270">
    <property type="term" value="F:zinc ion binding"/>
    <property type="evidence" value="ECO:0007669"/>
    <property type="project" value="InterPro"/>
</dbReference>
<evidence type="ECO:0000256" key="4">
    <source>
        <dbReference type="RuleBase" id="RU362114"/>
    </source>
</evidence>
<evidence type="ECO:0000256" key="1">
    <source>
        <dbReference type="ARBA" id="ARBA00004123"/>
    </source>
</evidence>
<keyword evidence="4" id="KW-0808">Transferase</keyword>
<evidence type="ECO:0000256" key="5">
    <source>
        <dbReference type="SAM" id="Coils"/>
    </source>
</evidence>
<feature type="coiled-coil region" evidence="5">
    <location>
        <begin position="246"/>
        <end position="315"/>
    </location>
</feature>
<evidence type="ECO:0000256" key="2">
    <source>
        <dbReference type="ARBA" id="ARBA00023242"/>
    </source>
</evidence>
<evidence type="ECO:0000259" key="8">
    <source>
        <dbReference type="PROSITE" id="PS50918"/>
    </source>
</evidence>
<dbReference type="PANTHER" id="PTHR45740">
    <property type="entry name" value="POLY [ADP-RIBOSE] POLYMERASE"/>
    <property type="match status" value="1"/>
</dbReference>
<dbReference type="Gene3D" id="3.30.720.50">
    <property type="match status" value="1"/>
</dbReference>
<dbReference type="Pfam" id="PF00644">
    <property type="entry name" value="PARP"/>
    <property type="match status" value="1"/>
</dbReference>
<dbReference type="PROSITE" id="PS51059">
    <property type="entry name" value="PARP_CATALYTIC"/>
    <property type="match status" value="1"/>
</dbReference>
<feature type="domain" description="WWE" evidence="8">
    <location>
        <begin position="159"/>
        <end position="236"/>
    </location>
</feature>
<dbReference type="Pfam" id="PF02825">
    <property type="entry name" value="WWE"/>
    <property type="match status" value="1"/>
</dbReference>
<keyword evidence="4" id="KW-0520">NAD</keyword>
<dbReference type="PROSITE" id="PS50918">
    <property type="entry name" value="WWE"/>
    <property type="match status" value="1"/>
</dbReference>
<dbReference type="InterPro" id="IPR018123">
    <property type="entry name" value="WWE-dom_subgr"/>
</dbReference>
<dbReference type="GO" id="GO:1990404">
    <property type="term" value="F:NAD+-protein mono-ADP-ribosyltransferase activity"/>
    <property type="evidence" value="ECO:0007669"/>
    <property type="project" value="TreeGrafter"/>
</dbReference>
<dbReference type="Proteomes" id="UP000604046">
    <property type="component" value="Unassembled WGS sequence"/>
</dbReference>
<evidence type="ECO:0000259" key="9">
    <source>
        <dbReference type="PROSITE" id="PS51059"/>
    </source>
</evidence>
<comment type="caution">
    <text evidence="10">The sequence shown here is derived from an EMBL/GenBank/DDBJ whole genome shotgun (WGS) entry which is preliminary data.</text>
</comment>
<dbReference type="InterPro" id="IPR012317">
    <property type="entry name" value="Poly(ADP-ribose)pol_cat_dom"/>
</dbReference>
<keyword evidence="4" id="KW-0328">Glycosyltransferase</keyword>
<keyword evidence="2" id="KW-0539">Nucleus</keyword>
<keyword evidence="7" id="KW-0732">Signal</keyword>
<proteinExistence type="inferred from homology"/>
<dbReference type="GO" id="GO:0005634">
    <property type="term" value="C:nucleus"/>
    <property type="evidence" value="ECO:0007669"/>
    <property type="project" value="UniProtKB-SubCell"/>
</dbReference>
<reference evidence="10" key="1">
    <citation type="submission" date="2021-02" db="EMBL/GenBank/DDBJ databases">
        <authorList>
            <person name="Dougan E. K."/>
            <person name="Rhodes N."/>
            <person name="Thang M."/>
            <person name="Chan C."/>
        </authorList>
    </citation>
    <scope>NUCLEOTIDE SEQUENCE</scope>
</reference>
<sequence length="681" mass="76449">MPGTALLSKLLLPATSFEALTPPRPPTKVRVLSPELRDALQAKALAMERAKRRRRLQAEAEVCSLESLETAKDDIEEQTLKEDVASGKKDVPAELQDELRQALAEVRMLSQRNEGLLSQLNQMRSSNTGLKKKLADKTQMLQKEQEFIGSLVDGLGTWSCSEASGRDKTVACWEYLEQEPGSWRRYLPHAEKSLEEAHGSKLSELILRTSGFDYRINLSVMTQTNVETRKTRAIRRREILLHADAVQKMTAEIQDLRGENGQLSVEIIKKAEEVIWFEEEIRVLKADNQNKAQAILDLEEEIACHKRTIDEMEEAHAEQSASWEATLHTLEKLQSALKQERQRHYTAILSQLPPKLLDDSPKSFCRSLDVDDPKHVALLEQFHASIVTHRLRMDSNVWCDPARVSVTRIEEVLQPANQLLYEAARRMRASEDSRGCSPIAGISAFKCEAQAGWVDMNEYLLYHGTCWHNAEQIIARGFDAQRGGESAGAMFGRGVYFAQNASKSDLYTTCHMCERARNEDFRRCRHPEGERCILVSRVLLGDSKVVRNSSDVGGKDQIRAPQRDDGTAHDSVAVSTKAEGGLLDHKEFVVFKDPQVLVRFRIFYQHNSDCSCNGCLHRRVHGNIPLLNGPEEAMLEEAEDLENGGAGLGPSGGPGQCGQFVFWCLDMRHVVVTVAIMQASL</sequence>
<accession>A0A812TH07</accession>
<dbReference type="InterPro" id="IPR037197">
    <property type="entry name" value="WWE_dom_sf"/>
</dbReference>
<dbReference type="EC" id="2.4.2.-" evidence="4"/>
<evidence type="ECO:0000256" key="3">
    <source>
        <dbReference type="ARBA" id="ARBA00024347"/>
    </source>
</evidence>
<dbReference type="InterPro" id="IPR004170">
    <property type="entry name" value="WWE_dom"/>
</dbReference>
<dbReference type="InterPro" id="IPR051712">
    <property type="entry name" value="ARTD-AVP"/>
</dbReference>
<evidence type="ECO:0000256" key="7">
    <source>
        <dbReference type="SAM" id="SignalP"/>
    </source>
</evidence>
<evidence type="ECO:0000313" key="11">
    <source>
        <dbReference type="Proteomes" id="UP000604046"/>
    </source>
</evidence>
<dbReference type="PANTHER" id="PTHR45740:SF2">
    <property type="entry name" value="POLY [ADP-RIBOSE] POLYMERASE"/>
    <property type="match status" value="1"/>
</dbReference>
<gene>
    <name evidence="10" type="primary">Tnks</name>
    <name evidence="10" type="ORF">SNAT2548_LOCUS29146</name>
</gene>